<feature type="domain" description="C2H2-type" evidence="6">
    <location>
        <begin position="368"/>
        <end position="395"/>
    </location>
</feature>
<name>A0A131XJU2_9ACAR</name>
<proteinExistence type="evidence at transcript level"/>
<dbReference type="Pfam" id="PF00096">
    <property type="entry name" value="zf-C2H2"/>
    <property type="match status" value="4"/>
</dbReference>
<dbReference type="SUPFAM" id="SSF57667">
    <property type="entry name" value="beta-beta-alpha zinc fingers"/>
    <property type="match status" value="7"/>
</dbReference>
<evidence type="ECO:0000256" key="3">
    <source>
        <dbReference type="ARBA" id="ARBA00022771"/>
    </source>
</evidence>
<dbReference type="PANTHER" id="PTHR24384">
    <property type="entry name" value="FINGER PUTATIVE TRANSCRIPTION FACTOR FAMILY-RELATED"/>
    <property type="match status" value="1"/>
</dbReference>
<feature type="domain" description="C2H2-type" evidence="6">
    <location>
        <begin position="340"/>
        <end position="367"/>
    </location>
</feature>
<dbReference type="InterPro" id="IPR013087">
    <property type="entry name" value="Znf_C2H2_type"/>
</dbReference>
<reference evidence="7" key="1">
    <citation type="journal article" date="2017" name="Ticks Tick Borne Dis.">
        <title>An insight into the sialome of Hyalomma excavatum.</title>
        <authorList>
            <person name="Ribeiro J.M."/>
            <person name="Slovak M."/>
            <person name="Francischetti I.M."/>
        </authorList>
    </citation>
    <scope>NUCLEOTIDE SEQUENCE</scope>
    <source>
        <strain evidence="7">Samish</strain>
        <tissue evidence="7">Salivary glands</tissue>
    </source>
</reference>
<keyword evidence="2" id="KW-0677">Repeat</keyword>
<keyword evidence="4" id="KW-0862">Zinc</keyword>
<feature type="domain" description="C2H2-type" evidence="6">
    <location>
        <begin position="125"/>
        <end position="153"/>
    </location>
</feature>
<feature type="domain" description="C2H2-type" evidence="6">
    <location>
        <begin position="12"/>
        <end position="39"/>
    </location>
</feature>
<evidence type="ECO:0000256" key="2">
    <source>
        <dbReference type="ARBA" id="ARBA00022737"/>
    </source>
</evidence>
<dbReference type="FunFam" id="3.30.160.60:FF:002343">
    <property type="entry name" value="Zinc finger protein 33A"/>
    <property type="match status" value="1"/>
</dbReference>
<organism evidence="7">
    <name type="scientific">Hyalomma excavatum</name>
    <dbReference type="NCBI Taxonomy" id="257692"/>
    <lineage>
        <taxon>Eukaryota</taxon>
        <taxon>Metazoa</taxon>
        <taxon>Ecdysozoa</taxon>
        <taxon>Arthropoda</taxon>
        <taxon>Chelicerata</taxon>
        <taxon>Arachnida</taxon>
        <taxon>Acari</taxon>
        <taxon>Parasitiformes</taxon>
        <taxon>Ixodida</taxon>
        <taxon>Ixodoidea</taxon>
        <taxon>Ixodidae</taxon>
        <taxon>Hyalomminae</taxon>
        <taxon>Hyalomma</taxon>
    </lineage>
</organism>
<dbReference type="PROSITE" id="PS50157">
    <property type="entry name" value="ZINC_FINGER_C2H2_2"/>
    <property type="match status" value="12"/>
</dbReference>
<dbReference type="InterPro" id="IPR050752">
    <property type="entry name" value="C2H2-ZF_domain"/>
</dbReference>
<feature type="domain" description="C2H2-type" evidence="6">
    <location>
        <begin position="229"/>
        <end position="256"/>
    </location>
</feature>
<evidence type="ECO:0000256" key="1">
    <source>
        <dbReference type="ARBA" id="ARBA00022723"/>
    </source>
</evidence>
<evidence type="ECO:0000259" key="6">
    <source>
        <dbReference type="PROSITE" id="PS50157"/>
    </source>
</evidence>
<feature type="domain" description="C2H2-type" evidence="6">
    <location>
        <begin position="97"/>
        <end position="124"/>
    </location>
</feature>
<protein>
    <submittedName>
        <fullName evidence="7">Putative zn finger</fullName>
    </submittedName>
</protein>
<dbReference type="AlphaFoldDB" id="A0A131XJU2"/>
<feature type="domain" description="C2H2-type" evidence="6">
    <location>
        <begin position="255"/>
        <end position="282"/>
    </location>
</feature>
<dbReference type="PANTHER" id="PTHR24384:SF193">
    <property type="entry name" value="PR_SET DOMAIN 15"/>
    <property type="match status" value="1"/>
</dbReference>
<keyword evidence="1" id="KW-0479">Metal-binding</keyword>
<feature type="non-terminal residue" evidence="7">
    <location>
        <position position="1"/>
    </location>
</feature>
<keyword evidence="3 5" id="KW-0863">Zinc-finger</keyword>
<dbReference type="GO" id="GO:0008270">
    <property type="term" value="F:zinc ion binding"/>
    <property type="evidence" value="ECO:0007669"/>
    <property type="project" value="UniProtKB-KW"/>
</dbReference>
<dbReference type="GO" id="GO:0000978">
    <property type="term" value="F:RNA polymerase II cis-regulatory region sequence-specific DNA binding"/>
    <property type="evidence" value="ECO:0007669"/>
    <property type="project" value="TreeGrafter"/>
</dbReference>
<feature type="domain" description="C2H2-type" evidence="6">
    <location>
        <begin position="311"/>
        <end position="338"/>
    </location>
</feature>
<dbReference type="EMBL" id="GEFH01002780">
    <property type="protein sequence ID" value="JAP65801.1"/>
    <property type="molecule type" value="mRNA"/>
</dbReference>
<feature type="domain" description="C2H2-type" evidence="6">
    <location>
        <begin position="283"/>
        <end position="310"/>
    </location>
</feature>
<dbReference type="PROSITE" id="PS00028">
    <property type="entry name" value="ZINC_FINGER_C2H2_1"/>
    <property type="match status" value="11"/>
</dbReference>
<dbReference type="Gene3D" id="3.30.160.60">
    <property type="entry name" value="Classic Zinc Finger"/>
    <property type="match status" value="10"/>
</dbReference>
<dbReference type="SMART" id="SM00355">
    <property type="entry name" value="ZnF_C2H2"/>
    <property type="match status" value="12"/>
</dbReference>
<sequence length="459" mass="51922">SHQRVRSGKVPHVCLMCGRKFTKYKALIRHQRGHMGEKPYLCELCPSKFMTRYALRKHEKVHASGADMFRCSECDTTFTKLTVLEKHQRWHKMEKPHPCHLCPARFTTLRMLKNHVLRHTCEKPYTCPVCKSRFSWIAGLNNHIRQNHGGVQTAVVSTDSTIEIATPSSPPTALPPVLDATKFRGPPGAPPGTYSAEASRDIMDSIIRTLQGAPESSSKKPGRSVDSSHKCNMCGQCFTREECFKSHRNQCQAKHACSLCGKRFASRRTLVLHEFVHSGKEQYACPICGRKFAAKTGLNRHQHVHTEEKPYACEMCPSKFTTKQYLDRHKELHASGVDLFRCSECGMNFRKMAVLQRHLSWHKAEKPHLCHLCPARFARLNFLKDHLFRHTHESSQTCSVCEKAFSCRKTLCRHMRRVHGGSKGTVANTDSTVEAVTPSNSQTTAPLVSAMLNRAASHL</sequence>
<accession>A0A131XJU2</accession>
<dbReference type="FunFam" id="3.30.160.60:FF:000110">
    <property type="entry name" value="Zinc finger protein-like"/>
    <property type="match status" value="1"/>
</dbReference>
<dbReference type="GO" id="GO:0000981">
    <property type="term" value="F:DNA-binding transcription factor activity, RNA polymerase II-specific"/>
    <property type="evidence" value="ECO:0007669"/>
    <property type="project" value="TreeGrafter"/>
</dbReference>
<feature type="domain" description="C2H2-type" evidence="6">
    <location>
        <begin position="396"/>
        <end position="424"/>
    </location>
</feature>
<evidence type="ECO:0000256" key="4">
    <source>
        <dbReference type="ARBA" id="ARBA00022833"/>
    </source>
</evidence>
<evidence type="ECO:0000256" key="5">
    <source>
        <dbReference type="PROSITE-ProRule" id="PRU00042"/>
    </source>
</evidence>
<dbReference type="InterPro" id="IPR036236">
    <property type="entry name" value="Znf_C2H2_sf"/>
</dbReference>
<feature type="domain" description="C2H2-type" evidence="6">
    <location>
        <begin position="69"/>
        <end position="96"/>
    </location>
</feature>
<evidence type="ECO:0000313" key="7">
    <source>
        <dbReference type="EMBL" id="JAP65801.1"/>
    </source>
</evidence>
<feature type="domain" description="C2H2-type" evidence="6">
    <location>
        <begin position="40"/>
        <end position="67"/>
    </location>
</feature>
<dbReference type="FunFam" id="3.30.160.60:FF:000100">
    <property type="entry name" value="Zinc finger 45-like"/>
    <property type="match status" value="2"/>
</dbReference>